<protein>
    <submittedName>
        <fullName evidence="1">Glucosylceramidase 4</fullName>
    </submittedName>
</protein>
<evidence type="ECO:0000313" key="1">
    <source>
        <dbReference type="EMBL" id="RNA02961.1"/>
    </source>
</evidence>
<accession>A0A3M7PW57</accession>
<keyword evidence="2" id="KW-1185">Reference proteome</keyword>
<dbReference type="EMBL" id="REGN01008699">
    <property type="protein sequence ID" value="RNA02961.1"/>
    <property type="molecule type" value="Genomic_DNA"/>
</dbReference>
<sequence length="106" mass="12113">MNELILINYVTKDINPPNVPQARPIENFWSCLSENVYEGGWQASNDQQMINLCEIPCGGGQSKALKRKIGHDGIFAINFCPFTYASPRNKIKIHIIFIQVKDYKKK</sequence>
<dbReference type="AlphaFoldDB" id="A0A3M7PW57"/>
<dbReference type="OrthoDB" id="10550422at2759"/>
<organism evidence="1 2">
    <name type="scientific">Brachionus plicatilis</name>
    <name type="common">Marine rotifer</name>
    <name type="synonym">Brachionus muelleri</name>
    <dbReference type="NCBI Taxonomy" id="10195"/>
    <lineage>
        <taxon>Eukaryota</taxon>
        <taxon>Metazoa</taxon>
        <taxon>Spiralia</taxon>
        <taxon>Gnathifera</taxon>
        <taxon>Rotifera</taxon>
        <taxon>Eurotatoria</taxon>
        <taxon>Monogononta</taxon>
        <taxon>Pseudotrocha</taxon>
        <taxon>Ploima</taxon>
        <taxon>Brachionidae</taxon>
        <taxon>Brachionus</taxon>
    </lineage>
</organism>
<reference evidence="1 2" key="1">
    <citation type="journal article" date="2018" name="Sci. Rep.">
        <title>Genomic signatures of local adaptation to the degree of environmental predictability in rotifers.</title>
        <authorList>
            <person name="Franch-Gras L."/>
            <person name="Hahn C."/>
            <person name="Garcia-Roger E.M."/>
            <person name="Carmona M.J."/>
            <person name="Serra M."/>
            <person name="Gomez A."/>
        </authorList>
    </citation>
    <scope>NUCLEOTIDE SEQUENCE [LARGE SCALE GENOMIC DNA]</scope>
    <source>
        <strain evidence="1">HYR1</strain>
    </source>
</reference>
<dbReference type="Proteomes" id="UP000276133">
    <property type="component" value="Unassembled WGS sequence"/>
</dbReference>
<proteinExistence type="predicted"/>
<name>A0A3M7PW57_BRAPC</name>
<comment type="caution">
    <text evidence="1">The sequence shown here is derived from an EMBL/GenBank/DDBJ whole genome shotgun (WGS) entry which is preliminary data.</text>
</comment>
<evidence type="ECO:0000313" key="2">
    <source>
        <dbReference type="Proteomes" id="UP000276133"/>
    </source>
</evidence>
<gene>
    <name evidence="1" type="ORF">BpHYR1_045015</name>
</gene>